<dbReference type="Gene3D" id="2.60.120.380">
    <property type="match status" value="1"/>
</dbReference>
<keyword evidence="1" id="KW-0732">Signal</keyword>
<comment type="caution">
    <text evidence="2">The sequence shown here is derived from an EMBL/GenBank/DDBJ whole genome shotgun (WGS) entry which is preliminary data.</text>
</comment>
<protein>
    <recommendedName>
        <fullName evidence="4">DNA breaking-rejoining protein</fullName>
    </recommendedName>
</protein>
<dbReference type="EMBL" id="QGKU01000048">
    <property type="protein sequence ID" value="PWR01671.1"/>
    <property type="molecule type" value="Genomic_DNA"/>
</dbReference>
<dbReference type="OrthoDB" id="964913at2"/>
<evidence type="ECO:0000313" key="3">
    <source>
        <dbReference type="Proteomes" id="UP000245680"/>
    </source>
</evidence>
<organism evidence="2 3">
    <name type="scientific">Meridianimarinicoccus roseus</name>
    <dbReference type="NCBI Taxonomy" id="2072018"/>
    <lineage>
        <taxon>Bacteria</taxon>
        <taxon>Pseudomonadati</taxon>
        <taxon>Pseudomonadota</taxon>
        <taxon>Alphaproteobacteria</taxon>
        <taxon>Rhodobacterales</taxon>
        <taxon>Paracoccaceae</taxon>
        <taxon>Meridianimarinicoccus</taxon>
    </lineage>
</organism>
<evidence type="ECO:0000313" key="2">
    <source>
        <dbReference type="EMBL" id="PWR01671.1"/>
    </source>
</evidence>
<evidence type="ECO:0008006" key="4">
    <source>
        <dbReference type="Google" id="ProtNLM"/>
    </source>
</evidence>
<feature type="signal peptide" evidence="1">
    <location>
        <begin position="1"/>
        <end position="36"/>
    </location>
</feature>
<gene>
    <name evidence="2" type="ORF">DKT77_16235</name>
</gene>
<proteinExistence type="predicted"/>
<evidence type="ECO:0000256" key="1">
    <source>
        <dbReference type="SAM" id="SignalP"/>
    </source>
</evidence>
<reference evidence="2 3" key="1">
    <citation type="submission" date="2018-05" db="EMBL/GenBank/DDBJ databases">
        <title>Rhodobacteraceae gen. nov., sp. nov. isolated from sea water.</title>
        <authorList>
            <person name="Ren Y."/>
        </authorList>
    </citation>
    <scope>NUCLEOTIDE SEQUENCE [LARGE SCALE GENOMIC DNA]</scope>
    <source>
        <strain evidence="2 3">TG-679</strain>
    </source>
</reference>
<name>A0A2V2LD19_9RHOB</name>
<keyword evidence="3" id="KW-1185">Reference proteome</keyword>
<dbReference type="RefSeq" id="WP_109812712.1">
    <property type="nucleotide sequence ID" value="NZ_QGKU01000048.1"/>
</dbReference>
<sequence length="151" mass="15803">MKARSERRAATGRLRSRPAAILCACLALSLPGPAPAQERAAIRFATGANSATVADALNGRDYRDYVLVARQGQTLSFTLEATGGDGHGSVYANVLPPGSDGVAILVGSSLPDGNGSVVLPESGDYVLRVYLMGNDRDAAKTVEYVLEPRIE</sequence>
<dbReference type="Proteomes" id="UP000245680">
    <property type="component" value="Unassembled WGS sequence"/>
</dbReference>
<feature type="chain" id="PRO_5016155642" description="DNA breaking-rejoining protein" evidence="1">
    <location>
        <begin position="37"/>
        <end position="151"/>
    </location>
</feature>
<accession>A0A2V2LD19</accession>
<dbReference type="AlphaFoldDB" id="A0A2V2LD19"/>